<evidence type="ECO:0000313" key="2">
    <source>
        <dbReference type="EMBL" id="PZX03840.1"/>
    </source>
</evidence>
<proteinExistence type="predicted"/>
<organism evidence="2 3">
    <name type="scientific">Psychrobacillus insolitus</name>
    <dbReference type="NCBI Taxonomy" id="1461"/>
    <lineage>
        <taxon>Bacteria</taxon>
        <taxon>Bacillati</taxon>
        <taxon>Bacillota</taxon>
        <taxon>Bacilli</taxon>
        <taxon>Bacillales</taxon>
        <taxon>Bacillaceae</taxon>
        <taxon>Psychrobacillus</taxon>
    </lineage>
</organism>
<evidence type="ECO:0000313" key="3">
    <source>
        <dbReference type="Proteomes" id="UP000248646"/>
    </source>
</evidence>
<comment type="caution">
    <text evidence="2">The sequence shown here is derived from an EMBL/GenBank/DDBJ whole genome shotgun (WGS) entry which is preliminary data.</text>
</comment>
<gene>
    <name evidence="2" type="ORF">C7437_10537</name>
</gene>
<accession>A0A2W7MGI4</accession>
<sequence>MVRERDNTGDKRDKTIPEHDKLKKAVPKNIWDSFYV</sequence>
<dbReference type="Proteomes" id="UP000248646">
    <property type="component" value="Unassembled WGS sequence"/>
</dbReference>
<dbReference type="EMBL" id="QKZI01000005">
    <property type="protein sequence ID" value="PZX03840.1"/>
    <property type="molecule type" value="Genomic_DNA"/>
</dbReference>
<keyword evidence="3" id="KW-1185">Reference proteome</keyword>
<name>A0A2W7MGI4_9BACI</name>
<evidence type="ECO:0000256" key="1">
    <source>
        <dbReference type="SAM" id="MobiDB-lite"/>
    </source>
</evidence>
<feature type="region of interest" description="Disordered" evidence="1">
    <location>
        <begin position="1"/>
        <end position="21"/>
    </location>
</feature>
<protein>
    <submittedName>
        <fullName evidence="2">Uncharacterized protein</fullName>
    </submittedName>
</protein>
<reference evidence="2 3" key="1">
    <citation type="submission" date="2018-06" db="EMBL/GenBank/DDBJ databases">
        <title>Genomic Encyclopedia of Type Strains, Phase IV (KMG-IV): sequencing the most valuable type-strain genomes for metagenomic binning, comparative biology and taxonomic classification.</title>
        <authorList>
            <person name="Goeker M."/>
        </authorList>
    </citation>
    <scope>NUCLEOTIDE SEQUENCE [LARGE SCALE GENOMIC DNA]</scope>
    <source>
        <strain evidence="2 3">DSM 5</strain>
    </source>
</reference>
<dbReference type="AlphaFoldDB" id="A0A2W7MGI4"/>